<dbReference type="EMBL" id="CM029038">
    <property type="protein sequence ID" value="KAG2651068.1"/>
    <property type="molecule type" value="Genomic_DNA"/>
</dbReference>
<sequence length="96" mass="11381">MMRCQLRMRKLRMRKRPRRRLPVGPNKVGTMPKGRSLITELHELGEPVAPVKMMELSTHNLGVIHRSYRLNIKIHLVYGLCSYQTLQYLWCMDSLF</sequence>
<accession>A0A8T0WW88</accession>
<name>A0A8T0WW88_PANVG</name>
<reference evidence="1" key="1">
    <citation type="submission" date="2020-05" db="EMBL/GenBank/DDBJ databases">
        <title>WGS assembly of Panicum virgatum.</title>
        <authorList>
            <person name="Lovell J.T."/>
            <person name="Jenkins J."/>
            <person name="Shu S."/>
            <person name="Juenger T.E."/>
            <person name="Schmutz J."/>
        </authorList>
    </citation>
    <scope>NUCLEOTIDE SEQUENCE</scope>
    <source>
        <strain evidence="1">AP13</strain>
    </source>
</reference>
<gene>
    <name evidence="1" type="ORF">PVAP13_1NG174000</name>
</gene>
<dbReference type="Proteomes" id="UP000823388">
    <property type="component" value="Chromosome 1N"/>
</dbReference>
<organism evidence="1 2">
    <name type="scientific">Panicum virgatum</name>
    <name type="common">Blackwell switchgrass</name>
    <dbReference type="NCBI Taxonomy" id="38727"/>
    <lineage>
        <taxon>Eukaryota</taxon>
        <taxon>Viridiplantae</taxon>
        <taxon>Streptophyta</taxon>
        <taxon>Embryophyta</taxon>
        <taxon>Tracheophyta</taxon>
        <taxon>Spermatophyta</taxon>
        <taxon>Magnoliopsida</taxon>
        <taxon>Liliopsida</taxon>
        <taxon>Poales</taxon>
        <taxon>Poaceae</taxon>
        <taxon>PACMAD clade</taxon>
        <taxon>Panicoideae</taxon>
        <taxon>Panicodae</taxon>
        <taxon>Paniceae</taxon>
        <taxon>Panicinae</taxon>
        <taxon>Panicum</taxon>
        <taxon>Panicum sect. Hiantes</taxon>
    </lineage>
</organism>
<evidence type="ECO:0000313" key="2">
    <source>
        <dbReference type="Proteomes" id="UP000823388"/>
    </source>
</evidence>
<keyword evidence="2" id="KW-1185">Reference proteome</keyword>
<evidence type="ECO:0000313" key="1">
    <source>
        <dbReference type="EMBL" id="KAG2651068.1"/>
    </source>
</evidence>
<dbReference type="AlphaFoldDB" id="A0A8T0WW88"/>
<proteinExistence type="predicted"/>
<comment type="caution">
    <text evidence="1">The sequence shown here is derived from an EMBL/GenBank/DDBJ whole genome shotgun (WGS) entry which is preliminary data.</text>
</comment>
<protein>
    <submittedName>
        <fullName evidence="1">Uncharacterized protein</fullName>
    </submittedName>
</protein>